<dbReference type="RefSeq" id="WP_112237959.1">
    <property type="nucleotide sequence ID" value="NZ_CP030087.1"/>
</dbReference>
<feature type="domain" description="Surface-adhesin protein E-like" evidence="2">
    <location>
        <begin position="49"/>
        <end position="159"/>
    </location>
</feature>
<dbReference type="EMBL" id="QMCH01000003">
    <property type="protein sequence ID" value="RAZ42096.1"/>
    <property type="molecule type" value="Genomic_DNA"/>
</dbReference>
<sequence length="163" mass="18386">MNLYLPKSLALSLFAILCIPAIAYGAFHAMYPAEPSAVYTQHGNLNMEWQKFAESDNFTEYLAKEQHVDKDALTAEILVLRNYKNPQSTLYEHEMVNYSSVILRQGINCRTNTVSVEDMLMFSKPLSKGKLVKDLYDLDWDIGSAKPGSIDYLKVSTLCGFTS</sequence>
<accession>A0A9Q7CVB0</accession>
<name>A0A9Q7CVB0_9BURK</name>
<dbReference type="Proteomes" id="UP000251072">
    <property type="component" value="Unassembled WGS sequence"/>
</dbReference>
<proteinExistence type="predicted"/>
<dbReference type="EMBL" id="JAANEY010000001">
    <property type="protein sequence ID" value="MBT8550635.1"/>
    <property type="molecule type" value="Genomic_DNA"/>
</dbReference>
<evidence type="ECO:0000313" key="5">
    <source>
        <dbReference type="Proteomes" id="UP000251072"/>
    </source>
</evidence>
<gene>
    <name evidence="4" type="ORF">DP176_05855</name>
    <name evidence="3" type="ORF">G6731_01480</name>
</gene>
<feature type="signal peptide" evidence="1">
    <location>
        <begin position="1"/>
        <end position="23"/>
    </location>
</feature>
<dbReference type="Proteomes" id="UP000783102">
    <property type="component" value="Unassembled WGS sequence"/>
</dbReference>
<feature type="chain" id="PRO_5044699723" description="Surface-adhesin protein E-like domain-containing protein" evidence="1">
    <location>
        <begin position="24"/>
        <end position="163"/>
    </location>
</feature>
<comment type="caution">
    <text evidence="3">The sequence shown here is derived from an EMBL/GenBank/DDBJ whole genome shotgun (WGS) entry which is preliminary data.</text>
</comment>
<keyword evidence="1" id="KW-0732">Signal</keyword>
<keyword evidence="5" id="KW-1185">Reference proteome</keyword>
<evidence type="ECO:0000313" key="6">
    <source>
        <dbReference type="Proteomes" id="UP000783102"/>
    </source>
</evidence>
<reference evidence="3" key="2">
    <citation type="journal article" date="2021" name="Genome Biol. Evol.">
        <title>Continental-Scale Gene Flow Prevents Allopatric Divergence of Pelagic Freshwater Bacteria.</title>
        <authorList>
            <person name="Hoetzinger M."/>
            <person name="Pitt A."/>
            <person name="Huemer A."/>
            <person name="Hahn M.W."/>
        </authorList>
    </citation>
    <scope>NUCLEOTIDE SEQUENCE</scope>
    <source>
        <strain evidence="3">SM1-W8</strain>
    </source>
</reference>
<evidence type="ECO:0000256" key="1">
    <source>
        <dbReference type="SAM" id="SignalP"/>
    </source>
</evidence>
<organism evidence="3 6">
    <name type="scientific">Polynucleobacter paneuropaeus</name>
    <dbReference type="NCBI Taxonomy" id="2527775"/>
    <lineage>
        <taxon>Bacteria</taxon>
        <taxon>Pseudomonadati</taxon>
        <taxon>Pseudomonadota</taxon>
        <taxon>Betaproteobacteria</taxon>
        <taxon>Burkholderiales</taxon>
        <taxon>Burkholderiaceae</taxon>
        <taxon>Polynucleobacter</taxon>
    </lineage>
</organism>
<evidence type="ECO:0000313" key="3">
    <source>
        <dbReference type="EMBL" id="MBT8550635.1"/>
    </source>
</evidence>
<protein>
    <recommendedName>
        <fullName evidence="2">Surface-adhesin protein E-like domain-containing protein</fullName>
    </recommendedName>
</protein>
<dbReference type="AlphaFoldDB" id="A0A9Q7CVB0"/>
<evidence type="ECO:0000259" key="2">
    <source>
        <dbReference type="Pfam" id="PF16747"/>
    </source>
</evidence>
<dbReference type="Pfam" id="PF16747">
    <property type="entry name" value="Adhesin_E"/>
    <property type="match status" value="1"/>
</dbReference>
<dbReference type="InterPro" id="IPR031939">
    <property type="entry name" value="Adhesin_E-like"/>
</dbReference>
<evidence type="ECO:0000313" key="4">
    <source>
        <dbReference type="EMBL" id="RAZ42096.1"/>
    </source>
</evidence>
<reference evidence="4 5" key="1">
    <citation type="submission" date="2018-06" db="EMBL/GenBank/DDBJ databases">
        <title>Genome of strain Polynucleobacter sp. FUKU-NW-11.</title>
        <authorList>
            <person name="Hahn M.W."/>
        </authorList>
    </citation>
    <scope>NUCLEOTIDE SEQUENCE [LARGE SCALE GENOMIC DNA]</scope>
    <source>
        <strain evidence="4">FUKU-NW-11</strain>
        <strain evidence="5">FUKU-NW11</strain>
    </source>
</reference>